<proteinExistence type="predicted"/>
<sequence length="159" mass="18353">MSKKQPHKVGNQFWKMRASHGRDLLFASPSLLWESACEYFEWCSNNPWHKQEAIKSGELAGTTMSIPTSRPFTMHGLCLYLDCSTSYFREFKRTATEDKRDFLTVIEKIEEIVYQQQFEGATVGAYNANIISRSLGLVDKKETDHTVRIGKDLEDEVYD</sequence>
<accession>A0ABT4LAL4</accession>
<dbReference type="Gene3D" id="1.10.132.80">
    <property type="match status" value="1"/>
</dbReference>
<reference evidence="1" key="1">
    <citation type="submission" date="2022-12" db="EMBL/GenBank/DDBJ databases">
        <title>Genome sequence of HCMS5-2.</title>
        <authorList>
            <person name="Woo H."/>
        </authorList>
    </citation>
    <scope>NUCLEOTIDE SEQUENCE</scope>
    <source>
        <strain evidence="1">HCMS5-2</strain>
    </source>
</reference>
<protein>
    <submittedName>
        <fullName evidence="1">Terminase small subunit</fullName>
    </submittedName>
</protein>
<evidence type="ECO:0000313" key="1">
    <source>
        <dbReference type="EMBL" id="MCZ4244943.1"/>
    </source>
</evidence>
<comment type="caution">
    <text evidence="1">The sequence shown here is derived from an EMBL/GenBank/DDBJ whole genome shotgun (WGS) entry which is preliminary data.</text>
</comment>
<dbReference type="EMBL" id="JAPWGM010000004">
    <property type="protein sequence ID" value="MCZ4244943.1"/>
    <property type="molecule type" value="Genomic_DNA"/>
</dbReference>
<name>A0ABT4LAL4_9SPHI</name>
<dbReference type="InterPro" id="IPR032066">
    <property type="entry name" value="GP3_package"/>
</dbReference>
<evidence type="ECO:0000313" key="2">
    <source>
        <dbReference type="Proteomes" id="UP001144347"/>
    </source>
</evidence>
<keyword evidence="2" id="KW-1185">Reference proteome</keyword>
<dbReference type="Pfam" id="PF16677">
    <property type="entry name" value="GP3_package"/>
    <property type="match status" value="1"/>
</dbReference>
<dbReference type="RefSeq" id="WP_269427996.1">
    <property type="nucleotide sequence ID" value="NZ_JAPWGM010000004.1"/>
</dbReference>
<dbReference type="Proteomes" id="UP001144347">
    <property type="component" value="Unassembled WGS sequence"/>
</dbReference>
<organism evidence="1 2">
    <name type="scientific">Pedobacter punctiformis</name>
    <dbReference type="NCBI Taxonomy" id="3004097"/>
    <lineage>
        <taxon>Bacteria</taxon>
        <taxon>Pseudomonadati</taxon>
        <taxon>Bacteroidota</taxon>
        <taxon>Sphingobacteriia</taxon>
        <taxon>Sphingobacteriales</taxon>
        <taxon>Sphingobacteriaceae</taxon>
        <taxon>Pedobacter</taxon>
    </lineage>
</organism>
<gene>
    <name evidence="1" type="ORF">O0955_13100</name>
</gene>